<reference evidence="2" key="1">
    <citation type="submission" date="2021-01" db="EMBL/GenBank/DDBJ databases">
        <authorList>
            <person name="Corre E."/>
            <person name="Pelletier E."/>
            <person name="Niang G."/>
            <person name="Scheremetjew M."/>
            <person name="Finn R."/>
            <person name="Kale V."/>
            <person name="Holt S."/>
            <person name="Cochrane G."/>
            <person name="Meng A."/>
            <person name="Brown T."/>
            <person name="Cohen L."/>
        </authorList>
    </citation>
    <scope>NUCLEOTIDE SEQUENCE</scope>
    <source>
        <strain evidence="2">CCMP722</strain>
    </source>
</reference>
<dbReference type="AlphaFoldDB" id="A0A7S0MRH7"/>
<protein>
    <submittedName>
        <fullName evidence="2">Uncharacterized protein</fullName>
    </submittedName>
</protein>
<name>A0A7S0MRH7_9CHLO</name>
<evidence type="ECO:0000256" key="1">
    <source>
        <dbReference type="SAM" id="MobiDB-lite"/>
    </source>
</evidence>
<evidence type="ECO:0000313" key="2">
    <source>
        <dbReference type="EMBL" id="CAD8649166.1"/>
    </source>
</evidence>
<sequence>MQVKMQVKRRGSKRGRFKPAAWSVFKFPWGTQRKRAKVKRRNKTFTSDKGDVVDAPNGNGASPQSSRKRARQPTRDGSSPAKPVDTPTESTSYSTSPNPVDGVTWNDEFNALITQMVISESGLDALRECMKEWDISKLKSLVADWDATVLATVLDDFPSHKAATLLADAPASKITMLCDLWDVGAVKRLLPKLSTHVGRKVLNKLYFQSDDPHFTRHEVRAILERFDEEKREKLTREWSTRVVKRVMDSGGGRAGRKASVYDDDSSTDEDEGGDHDEDDEDDTLGGFIVHDDEIEYEDDTDQEQEDEDSDDILTRTRA</sequence>
<feature type="region of interest" description="Disordered" evidence="1">
    <location>
        <begin position="32"/>
        <end position="100"/>
    </location>
</feature>
<feature type="region of interest" description="Disordered" evidence="1">
    <location>
        <begin position="249"/>
        <end position="318"/>
    </location>
</feature>
<dbReference type="EMBL" id="HBFA01001850">
    <property type="protein sequence ID" value="CAD8649166.1"/>
    <property type="molecule type" value="Transcribed_RNA"/>
</dbReference>
<feature type="compositionally biased region" description="Low complexity" evidence="1">
    <location>
        <begin position="86"/>
        <end position="99"/>
    </location>
</feature>
<organism evidence="2">
    <name type="scientific">Pyramimonas obovata</name>
    <dbReference type="NCBI Taxonomy" id="1411642"/>
    <lineage>
        <taxon>Eukaryota</taxon>
        <taxon>Viridiplantae</taxon>
        <taxon>Chlorophyta</taxon>
        <taxon>Pyramimonadophyceae</taxon>
        <taxon>Pyramimonadales</taxon>
        <taxon>Pyramimonadaceae</taxon>
        <taxon>Pyramimonas</taxon>
        <taxon>Pyramimonas incertae sedis</taxon>
    </lineage>
</organism>
<feature type="compositionally biased region" description="Acidic residues" evidence="1">
    <location>
        <begin position="292"/>
        <end position="311"/>
    </location>
</feature>
<feature type="compositionally biased region" description="Acidic residues" evidence="1">
    <location>
        <begin position="261"/>
        <end position="283"/>
    </location>
</feature>
<proteinExistence type="predicted"/>
<accession>A0A7S0MRH7</accession>
<gene>
    <name evidence="2" type="ORF">POBO1169_LOCUS914</name>
</gene>
<feature type="compositionally biased region" description="Basic residues" evidence="1">
    <location>
        <begin position="32"/>
        <end position="43"/>
    </location>
</feature>